<dbReference type="GO" id="GO:0003968">
    <property type="term" value="F:RNA-directed RNA polymerase activity"/>
    <property type="evidence" value="ECO:0007669"/>
    <property type="project" value="UniProtKB-KW"/>
</dbReference>
<evidence type="ECO:0000256" key="4">
    <source>
        <dbReference type="ARBA" id="ARBA00022695"/>
    </source>
</evidence>
<keyword evidence="7" id="KW-0472">Membrane</keyword>
<proteinExistence type="inferred from homology"/>
<dbReference type="GO" id="GO:0000166">
    <property type="term" value="F:nucleotide binding"/>
    <property type="evidence" value="ECO:0007669"/>
    <property type="project" value="UniProtKB-KW"/>
</dbReference>
<keyword evidence="3 7" id="KW-0808">Transferase</keyword>
<dbReference type="InterPro" id="IPR001795">
    <property type="entry name" value="RNA-dir_pol_luteovirus"/>
</dbReference>
<keyword evidence="5 7" id="KW-0547">Nucleotide-binding</keyword>
<feature type="transmembrane region" description="Helical" evidence="7">
    <location>
        <begin position="166"/>
        <end position="184"/>
    </location>
</feature>
<evidence type="ECO:0000313" key="8">
    <source>
        <dbReference type="EMBL" id="UYL95680.1"/>
    </source>
</evidence>
<dbReference type="InterPro" id="IPR043502">
    <property type="entry name" value="DNA/RNA_pol_sf"/>
</dbReference>
<keyword evidence="7" id="KW-0812">Transmembrane</keyword>
<dbReference type="SUPFAM" id="SSF56672">
    <property type="entry name" value="DNA/RNA polymerases"/>
    <property type="match status" value="1"/>
</dbReference>
<keyword evidence="7" id="KW-1133">Transmembrane helix</keyword>
<dbReference type="GO" id="GO:0006351">
    <property type="term" value="P:DNA-templated transcription"/>
    <property type="evidence" value="ECO:0007669"/>
    <property type="project" value="InterPro"/>
</dbReference>
<comment type="catalytic activity">
    <reaction evidence="6 7">
        <text>RNA(n) + a ribonucleoside 5'-triphosphate = RNA(n+1) + diphosphate</text>
        <dbReference type="Rhea" id="RHEA:21248"/>
        <dbReference type="Rhea" id="RHEA-COMP:14527"/>
        <dbReference type="Rhea" id="RHEA-COMP:17342"/>
        <dbReference type="ChEBI" id="CHEBI:33019"/>
        <dbReference type="ChEBI" id="CHEBI:61557"/>
        <dbReference type="ChEBI" id="CHEBI:140395"/>
        <dbReference type="EC" id="2.7.7.48"/>
    </reaction>
</comment>
<dbReference type="GO" id="GO:0003723">
    <property type="term" value="F:RNA binding"/>
    <property type="evidence" value="ECO:0007669"/>
    <property type="project" value="InterPro"/>
</dbReference>
<evidence type="ECO:0000256" key="2">
    <source>
        <dbReference type="ARBA" id="ARBA00022484"/>
    </source>
</evidence>
<reference evidence="8" key="1">
    <citation type="submission" date="2022-05" db="EMBL/GenBank/DDBJ databases">
        <authorList>
            <person name="Cao W."/>
            <person name="Jia N."/>
            <person name="Lam T.T.-Y."/>
            <person name="Ni X."/>
            <person name="Liu J."/>
        </authorList>
    </citation>
    <scope>NUCLEOTIDE SEQUENCE</scope>
    <source>
        <strain evidence="8">TIGMIC 5</strain>
    </source>
</reference>
<evidence type="ECO:0000256" key="6">
    <source>
        <dbReference type="ARBA" id="ARBA00048744"/>
    </source>
</evidence>
<keyword evidence="2 7" id="KW-0696">RNA-directed RNA polymerase</keyword>
<keyword evidence="7" id="KW-0693">Viral RNA replication</keyword>
<dbReference type="Pfam" id="PF02123">
    <property type="entry name" value="RdRP_4"/>
    <property type="match status" value="1"/>
</dbReference>
<dbReference type="EMBL" id="ON746559">
    <property type="protein sequence ID" value="UYL95680.1"/>
    <property type="molecule type" value="Genomic_RNA"/>
</dbReference>
<evidence type="ECO:0000256" key="3">
    <source>
        <dbReference type="ARBA" id="ARBA00022679"/>
    </source>
</evidence>
<accession>A0A9E7V2J9</accession>
<evidence type="ECO:0000256" key="1">
    <source>
        <dbReference type="ARBA" id="ARBA00010455"/>
    </source>
</evidence>
<organism evidence="8">
    <name type="scientific">Dali Totiv tick virus 1</name>
    <dbReference type="NCBI Taxonomy" id="2972361"/>
    <lineage>
        <taxon>Viruses</taxon>
        <taxon>Riboviria</taxon>
        <taxon>Orthornavirae</taxon>
        <taxon>Duplornaviricota</taxon>
        <taxon>Chrymotiviricetes</taxon>
        <taxon>Ghabrivirales</taxon>
        <taxon>Totiviridae</taxon>
    </lineage>
</organism>
<sequence>MFVSNDDVESHVVDAPFVLPITRECVWGFLLRRRNITCWYVATKSISVYTPQTMSIAGGMISGNLRAGLTFENTVDYYSHIPEITDDLPIIGVDELYEVVSALPKTKITQQHHLYVNKQELRTVYEKYLQEGAPEHITAVNEVIHEMLMRTIDLGLDNRVTFITHLMYIFVAPVFAVYHLLCIMRNSKNKKEYMKILKDESGAAKQSQTVFRNDLAVIYELQVLFNRVSADVDWETEKDHRVNTRAVPIPKEKVYELATRIFKSGLSEGRKPFKLNWNRYWQERYSSMPNGSIVSQYDIDLRQKRELPKEAKFKSCWFAMNEHSRHSYWLERTPEIYATTSTKYEWGKVRALYGCDVTSFLHADYSMSNCEDTLPSCFPVGKFATSNFVKASVDKFKKTVPVCFDYDDFNSQHSIASMQAVMRAWIDVYTPYLTDEQVKSAEWTHDSLNHMTVNFNELNEIVPIDGTLMSGWRLTSYMNTVLNRVYLMHADLENLLVYSLHNGDDMFGGAPNLANALRLIKNAKDCGIRAQVSKTNLGTIGEFLRVDTRAKDPMMSQYLARAVSTLVHGRVEADAPYDLMAFVRATKTRCEEVTARGGSTSLMQALFDKIMVFASKLFNTDIDIINRMLTTHPVQGGICEHAPVSDKRIVRVSRVYKDVQRYLEKYSVIRSGIFEYIDSVRDHFGIPEHQLNRDSLLLKAYSALERDHVVYETGIESDKRIYVYRGSWRAWRGSGYEAPIAKVRSMGLIPAKMMRGLKNLPARLIRQSADPVAYMDAIT</sequence>
<keyword evidence="4 7" id="KW-0548">Nucleotidyltransferase</keyword>
<evidence type="ECO:0000256" key="5">
    <source>
        <dbReference type="ARBA" id="ARBA00022741"/>
    </source>
</evidence>
<name>A0A9E7V2J9_9VIRU</name>
<evidence type="ECO:0000256" key="7">
    <source>
        <dbReference type="RuleBase" id="RU364050"/>
    </source>
</evidence>
<dbReference type="EC" id="2.7.7.48" evidence="7"/>
<protein>
    <recommendedName>
        <fullName evidence="7">RNA-directed RNA polymerase</fullName>
        <ecNumber evidence="7">2.7.7.48</ecNumber>
    </recommendedName>
</protein>
<comment type="similarity">
    <text evidence="1">Belongs to the totiviridae RNA-directed RNA polymerase family.</text>
</comment>